<reference evidence="3" key="1">
    <citation type="submission" date="2021-02" db="EMBL/GenBank/DDBJ databases">
        <authorList>
            <person name="Nowell W R."/>
        </authorList>
    </citation>
    <scope>NUCLEOTIDE SEQUENCE</scope>
</reference>
<gene>
    <name evidence="2" type="ORF">EDS130_LOCUS21099</name>
    <name evidence="3" type="ORF">XAT740_LOCUS40929</name>
</gene>
<dbReference type="EMBL" id="CAJNOJ010000105">
    <property type="protein sequence ID" value="CAF1121894.1"/>
    <property type="molecule type" value="Genomic_DNA"/>
</dbReference>
<dbReference type="Proteomes" id="UP000663828">
    <property type="component" value="Unassembled WGS sequence"/>
</dbReference>
<name>A0A815V4N1_ADIRI</name>
<feature type="transmembrane region" description="Helical" evidence="1">
    <location>
        <begin position="71"/>
        <end position="94"/>
    </location>
</feature>
<dbReference type="Proteomes" id="UP000663852">
    <property type="component" value="Unassembled WGS sequence"/>
</dbReference>
<sequence>MCLHINGRFWKLFIRWMTTEKVPFDLYCMYDIEDGKDNDNPQRAIGFGDFTIFNDMILCIVDPVLPTTVNVFIALGCIACIQVGHSITVSLFIIWKQRPMSGLPCRVICVSVYNVTSSLGMYNKQ</sequence>
<comment type="caution">
    <text evidence="3">The sequence shown here is derived from an EMBL/GenBank/DDBJ whole genome shotgun (WGS) entry which is preliminary data.</text>
</comment>
<protein>
    <submittedName>
        <fullName evidence="3">Uncharacterized protein</fullName>
    </submittedName>
</protein>
<keyword evidence="1" id="KW-1133">Transmembrane helix</keyword>
<keyword evidence="1" id="KW-0472">Membrane</keyword>
<keyword evidence="4" id="KW-1185">Reference proteome</keyword>
<evidence type="ECO:0000313" key="4">
    <source>
        <dbReference type="Proteomes" id="UP000663828"/>
    </source>
</evidence>
<dbReference type="AlphaFoldDB" id="A0A815V4N1"/>
<keyword evidence="1" id="KW-0812">Transmembrane</keyword>
<organism evidence="3 4">
    <name type="scientific">Adineta ricciae</name>
    <name type="common">Rotifer</name>
    <dbReference type="NCBI Taxonomy" id="249248"/>
    <lineage>
        <taxon>Eukaryota</taxon>
        <taxon>Metazoa</taxon>
        <taxon>Spiralia</taxon>
        <taxon>Gnathifera</taxon>
        <taxon>Rotifera</taxon>
        <taxon>Eurotatoria</taxon>
        <taxon>Bdelloidea</taxon>
        <taxon>Adinetida</taxon>
        <taxon>Adinetidae</taxon>
        <taxon>Adineta</taxon>
    </lineage>
</organism>
<dbReference type="EMBL" id="CAJNOR010004719">
    <property type="protein sequence ID" value="CAF1523114.1"/>
    <property type="molecule type" value="Genomic_DNA"/>
</dbReference>
<evidence type="ECO:0000313" key="2">
    <source>
        <dbReference type="EMBL" id="CAF1121894.1"/>
    </source>
</evidence>
<accession>A0A815V4N1</accession>
<evidence type="ECO:0000313" key="3">
    <source>
        <dbReference type="EMBL" id="CAF1523114.1"/>
    </source>
</evidence>
<proteinExistence type="predicted"/>
<evidence type="ECO:0000256" key="1">
    <source>
        <dbReference type="SAM" id="Phobius"/>
    </source>
</evidence>